<protein>
    <submittedName>
        <fullName evidence="2">DUF504 domain-containing protein</fullName>
    </submittedName>
</protein>
<evidence type="ECO:0000313" key="6">
    <source>
        <dbReference type="Proteomes" id="UP000563820"/>
    </source>
</evidence>
<comment type="caution">
    <text evidence="2">The sequence shown here is derived from an EMBL/GenBank/DDBJ whole genome shotgun (WGS) entry which is preliminary data.</text>
</comment>
<dbReference type="Proteomes" id="UP000520052">
    <property type="component" value="Unassembled WGS sequence"/>
</dbReference>
<dbReference type="Proteomes" id="UP000563820">
    <property type="component" value="Unassembled WGS sequence"/>
</dbReference>
<dbReference type="Proteomes" id="UP000587702">
    <property type="component" value="Unassembled WGS sequence"/>
</dbReference>
<dbReference type="Proteomes" id="UP000575480">
    <property type="component" value="Unassembled WGS sequence"/>
</dbReference>
<dbReference type="AlphaFoldDB" id="A0A7K4MJA6"/>
<name>A0A7K4MJA6_9ARCH</name>
<dbReference type="EMBL" id="JACATE010000019">
    <property type="protein sequence ID" value="NWJ29284.1"/>
    <property type="molecule type" value="Genomic_DNA"/>
</dbReference>
<evidence type="ECO:0000313" key="7">
    <source>
        <dbReference type="Proteomes" id="UP000575480"/>
    </source>
</evidence>
<evidence type="ECO:0000313" key="1">
    <source>
        <dbReference type="EMBL" id="NWJ20337.1"/>
    </source>
</evidence>
<gene>
    <name evidence="2" type="ORF">HX848_07910</name>
    <name evidence="4" type="ORF">HX854_07895</name>
    <name evidence="3" type="ORF">HX858_08185</name>
    <name evidence="1" type="ORF">HX860_04615</name>
</gene>
<reference evidence="5 6" key="1">
    <citation type="journal article" date="2019" name="Environ. Microbiol.">
        <title>Genomics insights into ecotype formation of ammonia-oxidizing archaea in the deep ocean.</title>
        <authorList>
            <person name="Wang Y."/>
            <person name="Huang J.M."/>
            <person name="Cui G.J."/>
            <person name="Nunoura T."/>
            <person name="Takaki Y."/>
            <person name="Li W.L."/>
            <person name="Li J."/>
            <person name="Gao Z.M."/>
            <person name="Takai K."/>
            <person name="Zhang A.Q."/>
            <person name="Stepanauskas R."/>
        </authorList>
    </citation>
    <scope>NUCLEOTIDE SEQUENCE [LARGE SCALE GENOMIC DNA]</scope>
    <source>
        <strain evidence="1 8">L14</strain>
        <strain evidence="3 7">L15a</strain>
        <strain evidence="2 6">T1L11</strain>
        <strain evidence="4 5">T3L1</strain>
    </source>
</reference>
<evidence type="ECO:0000313" key="2">
    <source>
        <dbReference type="EMBL" id="NWJ29284.1"/>
    </source>
</evidence>
<accession>A0A7K4MJA6</accession>
<dbReference type="EMBL" id="JACATI010000004">
    <property type="protein sequence ID" value="NWJ20337.1"/>
    <property type="molecule type" value="Genomic_DNA"/>
</dbReference>
<reference evidence="2" key="2">
    <citation type="submission" date="2020-06" db="EMBL/GenBank/DDBJ databases">
        <authorList>
            <person name="Wang Y."/>
        </authorList>
    </citation>
    <scope>NUCLEOTIDE SEQUENCE</scope>
    <source>
        <strain evidence="1">L14</strain>
        <strain evidence="3">L15a</strain>
        <strain evidence="2">T1L11</strain>
        <strain evidence="4">T3L1</strain>
    </source>
</reference>
<evidence type="ECO:0000313" key="3">
    <source>
        <dbReference type="EMBL" id="NWJ57710.1"/>
    </source>
</evidence>
<organism evidence="2 6">
    <name type="scientific">Marine Group I thaumarchaeote</name>
    <dbReference type="NCBI Taxonomy" id="2511932"/>
    <lineage>
        <taxon>Archaea</taxon>
        <taxon>Nitrososphaerota</taxon>
        <taxon>Marine Group I</taxon>
    </lineage>
</organism>
<dbReference type="EMBL" id="JACATH010000011">
    <property type="protein sequence ID" value="NWJ57710.1"/>
    <property type="molecule type" value="Genomic_DNA"/>
</dbReference>
<evidence type="ECO:0000313" key="5">
    <source>
        <dbReference type="Proteomes" id="UP000520052"/>
    </source>
</evidence>
<sequence length="76" mass="8920">MTKKGVIAEIFSKARFGNEAETYKIFYRDFEKIKEVTLPEFIKVSENFETIPVSRIKKIIKNNTILFEKNTRLSTS</sequence>
<evidence type="ECO:0000313" key="4">
    <source>
        <dbReference type="EMBL" id="NWJ84625.1"/>
    </source>
</evidence>
<dbReference type="EMBL" id="JACATC010000015">
    <property type="protein sequence ID" value="NWJ84625.1"/>
    <property type="molecule type" value="Genomic_DNA"/>
</dbReference>
<evidence type="ECO:0000313" key="8">
    <source>
        <dbReference type="Proteomes" id="UP000587702"/>
    </source>
</evidence>
<proteinExistence type="predicted"/>